<organism evidence="2 3">
    <name type="scientific">Archangium minus</name>
    <dbReference type="NCBI Taxonomy" id="83450"/>
    <lineage>
        <taxon>Bacteria</taxon>
        <taxon>Pseudomonadati</taxon>
        <taxon>Myxococcota</taxon>
        <taxon>Myxococcia</taxon>
        <taxon>Myxococcales</taxon>
        <taxon>Cystobacterineae</taxon>
        <taxon>Archangiaceae</taxon>
        <taxon>Archangium</taxon>
    </lineage>
</organism>
<proteinExistence type="predicted"/>
<feature type="transmembrane region" description="Helical" evidence="1">
    <location>
        <begin position="54"/>
        <end position="75"/>
    </location>
</feature>
<protein>
    <submittedName>
        <fullName evidence="2">Uncharacterized protein</fullName>
    </submittedName>
</protein>
<keyword evidence="1" id="KW-0472">Membrane</keyword>
<name>A0ABY9WH23_9BACT</name>
<accession>A0ABY9WH23</accession>
<feature type="transmembrane region" description="Helical" evidence="1">
    <location>
        <begin position="87"/>
        <end position="109"/>
    </location>
</feature>
<evidence type="ECO:0000313" key="2">
    <source>
        <dbReference type="EMBL" id="WNG43097.1"/>
    </source>
</evidence>
<evidence type="ECO:0000313" key="3">
    <source>
        <dbReference type="Proteomes" id="UP001611383"/>
    </source>
</evidence>
<keyword evidence="1" id="KW-1133">Transmembrane helix</keyword>
<sequence length="232" mass="25831">MVLTPIATILAILAIPLYVAGARYRSSYYKGFAIPFEDMDLPIYETLLEGAEVMLLPVPALILAIPAIIFLTFLLNQLIKTHRVGGIGTFVVVFLVIGSTMFHLGGMLGNRHSRRDMQKDKSALPDVTLELVTPPQSEAEREIDGKSHRLVAHVNGHYYIFDAIASPTPHEDEKTTQKILLDYGVALKPPEEMKMNVTMYVIPDSRVRHARIVRPVGFSPSIIDQVRARTAK</sequence>
<gene>
    <name evidence="2" type="ORF">F0U60_02540</name>
</gene>
<keyword evidence="3" id="KW-1185">Reference proteome</keyword>
<keyword evidence="1" id="KW-0812">Transmembrane</keyword>
<dbReference type="EMBL" id="CP043494">
    <property type="protein sequence ID" value="WNG43097.1"/>
    <property type="molecule type" value="Genomic_DNA"/>
</dbReference>
<dbReference type="Proteomes" id="UP001611383">
    <property type="component" value="Chromosome"/>
</dbReference>
<reference evidence="2 3" key="1">
    <citation type="submission" date="2019-08" db="EMBL/GenBank/DDBJ databases">
        <title>Archangium and Cystobacter genomes.</title>
        <authorList>
            <person name="Chen I.-C.K."/>
            <person name="Wielgoss S."/>
        </authorList>
    </citation>
    <scope>NUCLEOTIDE SEQUENCE [LARGE SCALE GENOMIC DNA]</scope>
    <source>
        <strain evidence="2 3">Cbm 6</strain>
    </source>
</reference>
<evidence type="ECO:0000256" key="1">
    <source>
        <dbReference type="SAM" id="Phobius"/>
    </source>
</evidence>
<dbReference type="RefSeq" id="WP_395813547.1">
    <property type="nucleotide sequence ID" value="NZ_CP043494.1"/>
</dbReference>